<protein>
    <recommendedName>
        <fullName evidence="2">Endonuclease/exonuclease/phosphatase domain-containing protein</fullName>
    </recommendedName>
</protein>
<dbReference type="Gene3D" id="3.60.10.10">
    <property type="entry name" value="Endonuclease/exonuclease/phosphatase"/>
    <property type="match status" value="1"/>
</dbReference>
<dbReference type="GO" id="GO:0006506">
    <property type="term" value="P:GPI anchor biosynthetic process"/>
    <property type="evidence" value="ECO:0007669"/>
    <property type="project" value="TreeGrafter"/>
</dbReference>
<keyword evidence="4" id="KW-1185">Reference proteome</keyword>
<dbReference type="Proteomes" id="UP000250831">
    <property type="component" value="Unassembled WGS sequence"/>
</dbReference>
<dbReference type="GO" id="GO:0016020">
    <property type="term" value="C:membrane"/>
    <property type="evidence" value="ECO:0007669"/>
    <property type="project" value="GOC"/>
</dbReference>
<evidence type="ECO:0000313" key="4">
    <source>
        <dbReference type="Proteomes" id="UP000250831"/>
    </source>
</evidence>
<comment type="caution">
    <text evidence="3">The sequence shown here is derived from an EMBL/GenBank/DDBJ whole genome shotgun (WGS) entry which is preliminary data.</text>
</comment>
<dbReference type="GO" id="GO:0003824">
    <property type="term" value="F:catalytic activity"/>
    <property type="evidence" value="ECO:0007669"/>
    <property type="project" value="InterPro"/>
</dbReference>
<name>A0A363NZW5_9SPHI</name>
<dbReference type="PANTHER" id="PTHR14859">
    <property type="entry name" value="CALCOFLUOR WHITE HYPERSENSITIVE PROTEIN PRECURSOR"/>
    <property type="match status" value="1"/>
</dbReference>
<dbReference type="InterPro" id="IPR036691">
    <property type="entry name" value="Endo/exonu/phosph_ase_sf"/>
</dbReference>
<proteinExistence type="predicted"/>
<gene>
    <name evidence="3" type="ORF">DCO56_05300</name>
</gene>
<reference evidence="3 4" key="1">
    <citation type="submission" date="2018-04" db="EMBL/GenBank/DDBJ databases">
        <title>Sphingobacterium sp. M46 Genome.</title>
        <authorList>
            <person name="Cheng J."/>
            <person name="Li Y."/>
        </authorList>
    </citation>
    <scope>NUCLEOTIDE SEQUENCE [LARGE SCALE GENOMIC DNA]</scope>
    <source>
        <strain evidence="3 4">M46</strain>
    </source>
</reference>
<dbReference type="SUPFAM" id="SSF56219">
    <property type="entry name" value="DNase I-like"/>
    <property type="match status" value="1"/>
</dbReference>
<organism evidence="3 4">
    <name type="scientific">Sphingobacterium athyrii</name>
    <dbReference type="NCBI Taxonomy" id="2152717"/>
    <lineage>
        <taxon>Bacteria</taxon>
        <taxon>Pseudomonadati</taxon>
        <taxon>Bacteroidota</taxon>
        <taxon>Sphingobacteriia</taxon>
        <taxon>Sphingobacteriales</taxon>
        <taxon>Sphingobacteriaceae</taxon>
        <taxon>Sphingobacterium</taxon>
    </lineage>
</organism>
<evidence type="ECO:0000313" key="3">
    <source>
        <dbReference type="EMBL" id="PUV26365.1"/>
    </source>
</evidence>
<evidence type="ECO:0000256" key="1">
    <source>
        <dbReference type="SAM" id="SignalP"/>
    </source>
</evidence>
<sequence>MKNYKNTIVIAIIMAVNLGVANAQETLKIVSYNVLYGLKKDSANIDRFVKFTKDWKPDVIALEEMNGYTQKTLEQLGHEIGHDYVLQSKEEGFPVAITSKYPLVNFRKVTENMWHSYIYAKIKGVHFFVIHFSPFSYEKRLKEVTDILAQVNEIPGNEPILIMGDFNSLDISDKDQYGKEVLNAMQQSEQKHDHIRNLRNGAIDYSVLGKLHEAGFQDTYRLFHKEFESSVPTYKDGNGNIKQNNTGHPKRIDFIWANLVAASRITKSGIIKNEYTHYISDHYPTFIELKLSK</sequence>
<accession>A0A363NZW5</accession>
<dbReference type="Pfam" id="PF03372">
    <property type="entry name" value="Exo_endo_phos"/>
    <property type="match status" value="1"/>
</dbReference>
<evidence type="ECO:0000259" key="2">
    <source>
        <dbReference type="Pfam" id="PF03372"/>
    </source>
</evidence>
<feature type="chain" id="PRO_5016858029" description="Endonuclease/exonuclease/phosphatase domain-containing protein" evidence="1">
    <location>
        <begin position="24"/>
        <end position="293"/>
    </location>
</feature>
<dbReference type="InterPro" id="IPR051916">
    <property type="entry name" value="GPI-anchor_lipid_remodeler"/>
</dbReference>
<keyword evidence="1" id="KW-0732">Signal</keyword>
<dbReference type="RefSeq" id="WP_108632655.1">
    <property type="nucleotide sequence ID" value="NZ_QCXX01000001.1"/>
</dbReference>
<feature type="domain" description="Endonuclease/exonuclease/phosphatase" evidence="2">
    <location>
        <begin position="30"/>
        <end position="282"/>
    </location>
</feature>
<dbReference type="EMBL" id="QCXX01000001">
    <property type="protein sequence ID" value="PUV26365.1"/>
    <property type="molecule type" value="Genomic_DNA"/>
</dbReference>
<dbReference type="InterPro" id="IPR005135">
    <property type="entry name" value="Endo/exonuclease/phosphatase"/>
</dbReference>
<dbReference type="AlphaFoldDB" id="A0A363NZW5"/>
<dbReference type="OrthoDB" id="9778989at2"/>
<feature type="signal peptide" evidence="1">
    <location>
        <begin position="1"/>
        <end position="23"/>
    </location>
</feature>
<dbReference type="PANTHER" id="PTHR14859:SF1">
    <property type="entry name" value="PGAP2-INTERACTING PROTEIN"/>
    <property type="match status" value="1"/>
</dbReference>